<keyword evidence="2" id="KW-1185">Reference proteome</keyword>
<proteinExistence type="predicted"/>
<name>A0ABN1L290_9GAMM</name>
<gene>
    <name evidence="1" type="ORF">GCM10009111_01060</name>
</gene>
<comment type="caution">
    <text evidence="1">The sequence shown here is derived from an EMBL/GenBank/DDBJ whole genome shotgun (WGS) entry which is preliminary data.</text>
</comment>
<accession>A0ABN1L290</accession>
<evidence type="ECO:0000313" key="1">
    <source>
        <dbReference type="EMBL" id="GAA0810346.1"/>
    </source>
</evidence>
<organism evidence="1 2">
    <name type="scientific">Colwellia asteriadis</name>
    <dbReference type="NCBI Taxonomy" id="517723"/>
    <lineage>
        <taxon>Bacteria</taxon>
        <taxon>Pseudomonadati</taxon>
        <taxon>Pseudomonadota</taxon>
        <taxon>Gammaproteobacteria</taxon>
        <taxon>Alteromonadales</taxon>
        <taxon>Colwelliaceae</taxon>
        <taxon>Colwellia</taxon>
    </lineage>
</organism>
<dbReference type="RefSeq" id="WP_343813660.1">
    <property type="nucleotide sequence ID" value="NZ_BAAAFA010000001.1"/>
</dbReference>
<evidence type="ECO:0000313" key="2">
    <source>
        <dbReference type="Proteomes" id="UP001500021"/>
    </source>
</evidence>
<dbReference type="Proteomes" id="UP001500021">
    <property type="component" value="Unassembled WGS sequence"/>
</dbReference>
<reference evidence="1 2" key="1">
    <citation type="journal article" date="2019" name="Int. J. Syst. Evol. Microbiol.">
        <title>The Global Catalogue of Microorganisms (GCM) 10K type strain sequencing project: providing services to taxonomists for standard genome sequencing and annotation.</title>
        <authorList>
            <consortium name="The Broad Institute Genomics Platform"/>
            <consortium name="The Broad Institute Genome Sequencing Center for Infectious Disease"/>
            <person name="Wu L."/>
            <person name="Ma J."/>
        </authorList>
    </citation>
    <scope>NUCLEOTIDE SEQUENCE [LARGE SCALE GENOMIC DNA]</scope>
    <source>
        <strain evidence="1 2">JCM 15608</strain>
    </source>
</reference>
<dbReference type="EMBL" id="BAAAFA010000001">
    <property type="protein sequence ID" value="GAA0810346.1"/>
    <property type="molecule type" value="Genomic_DNA"/>
</dbReference>
<sequence length="119" mass="13071">MHKMHNMSKGSASPVVYLLTGYSKRDLPVSKLTPLINRMVVAEDPETATYNEQKPVLLKNLFFKKCAAGITSTLGNQTLDNESLATCHPLHARHSLAYKLASYTSATFTGSQKTMAQPD</sequence>
<protein>
    <submittedName>
        <fullName evidence="1">Uncharacterized protein</fullName>
    </submittedName>
</protein>